<dbReference type="GO" id="GO:0071944">
    <property type="term" value="C:cell periphery"/>
    <property type="evidence" value="ECO:0007669"/>
    <property type="project" value="UniProtKB-ARBA"/>
</dbReference>
<protein>
    <submittedName>
        <fullName evidence="7">Uncharacterized protein</fullName>
    </submittedName>
</protein>
<reference evidence="7" key="1">
    <citation type="journal article" date="2020" name="Stud. Mycol.">
        <title>101 Dothideomycetes genomes: a test case for predicting lifestyles and emergence of pathogens.</title>
        <authorList>
            <person name="Haridas S."/>
            <person name="Albert R."/>
            <person name="Binder M."/>
            <person name="Bloem J."/>
            <person name="Labutti K."/>
            <person name="Salamov A."/>
            <person name="Andreopoulos B."/>
            <person name="Baker S."/>
            <person name="Barry K."/>
            <person name="Bills G."/>
            <person name="Bluhm B."/>
            <person name="Cannon C."/>
            <person name="Castanera R."/>
            <person name="Culley D."/>
            <person name="Daum C."/>
            <person name="Ezra D."/>
            <person name="Gonzalez J."/>
            <person name="Henrissat B."/>
            <person name="Kuo A."/>
            <person name="Liang C."/>
            <person name="Lipzen A."/>
            <person name="Lutzoni F."/>
            <person name="Magnuson J."/>
            <person name="Mondo S."/>
            <person name="Nolan M."/>
            <person name="Ohm R."/>
            <person name="Pangilinan J."/>
            <person name="Park H.-J."/>
            <person name="Ramirez L."/>
            <person name="Alfaro M."/>
            <person name="Sun H."/>
            <person name="Tritt A."/>
            <person name="Yoshinaga Y."/>
            <person name="Zwiers L.-H."/>
            <person name="Turgeon B."/>
            <person name="Goodwin S."/>
            <person name="Spatafora J."/>
            <person name="Crous P."/>
            <person name="Grigoriev I."/>
        </authorList>
    </citation>
    <scope>NUCLEOTIDE SEQUENCE</scope>
    <source>
        <strain evidence="7">CBS 110217</strain>
    </source>
</reference>
<feature type="transmembrane region" description="Helical" evidence="6">
    <location>
        <begin position="256"/>
        <end position="277"/>
    </location>
</feature>
<evidence type="ECO:0000256" key="4">
    <source>
        <dbReference type="ARBA" id="ARBA00023136"/>
    </source>
</evidence>
<keyword evidence="3 6" id="KW-1133">Transmembrane helix</keyword>
<evidence type="ECO:0000256" key="5">
    <source>
        <dbReference type="SAM" id="MobiDB-lite"/>
    </source>
</evidence>
<dbReference type="EMBL" id="ML978222">
    <property type="protein sequence ID" value="KAF2027723.1"/>
    <property type="molecule type" value="Genomic_DNA"/>
</dbReference>
<evidence type="ECO:0000256" key="2">
    <source>
        <dbReference type="ARBA" id="ARBA00022692"/>
    </source>
</evidence>
<dbReference type="Proteomes" id="UP000799777">
    <property type="component" value="Unassembled WGS sequence"/>
</dbReference>
<gene>
    <name evidence="7" type="ORF">EK21DRAFT_91236</name>
</gene>
<evidence type="ECO:0000313" key="7">
    <source>
        <dbReference type="EMBL" id="KAF2027723.1"/>
    </source>
</evidence>
<keyword evidence="8" id="KW-1185">Reference proteome</keyword>
<evidence type="ECO:0000256" key="6">
    <source>
        <dbReference type="SAM" id="Phobius"/>
    </source>
</evidence>
<evidence type="ECO:0000256" key="1">
    <source>
        <dbReference type="ARBA" id="ARBA00004167"/>
    </source>
</evidence>
<sequence>MPIVGPVGSNSTANLTTVTGCIATVRVPAAGEEWWHSTVYETPFPQTTGTWNAPPLTTIYTPSPECVSRWLLGTNTCGNYTLYSVDSTRSAVLDPLYRSCQKYSTNLYSPGAGASTGSYTFWQGSCCRSGMTIGPEYPSACFSRFSTPFSAYARVTPPPLYSGATPTPVYEYSQSGSITSAISSITVVPSGSAIADPIVVAWQLDDLKSFPADYATSLARRVNITLLAASASSSASAGPGPTSAPGPDGLSTGAKAGIGVGVALGAVIGGIAVVLLCMRRRRKAGTTDESPHVVEMEDQDRHFKEHKWFFGGKWRSEVNSEPTQNELDSKAVHVVPGPPAELEAREPPTSNEGRIV</sequence>
<dbReference type="OrthoDB" id="4770059at2759"/>
<dbReference type="InterPro" id="IPR051694">
    <property type="entry name" value="Immunoregulatory_rcpt-like"/>
</dbReference>
<dbReference type="PANTHER" id="PTHR15549">
    <property type="entry name" value="PAIRED IMMUNOGLOBULIN-LIKE TYPE 2 RECEPTOR"/>
    <property type="match status" value="1"/>
</dbReference>
<dbReference type="PANTHER" id="PTHR15549:SF6">
    <property type="entry name" value="MID2 DOMAIN-CONTAINING PROTEIN"/>
    <property type="match status" value="1"/>
</dbReference>
<evidence type="ECO:0000313" key="8">
    <source>
        <dbReference type="Proteomes" id="UP000799777"/>
    </source>
</evidence>
<accession>A0A9P4LJK6</accession>
<proteinExistence type="predicted"/>
<evidence type="ECO:0000256" key="3">
    <source>
        <dbReference type="ARBA" id="ARBA00022989"/>
    </source>
</evidence>
<comment type="caution">
    <text evidence="7">The sequence shown here is derived from an EMBL/GenBank/DDBJ whole genome shotgun (WGS) entry which is preliminary data.</text>
</comment>
<organism evidence="7 8">
    <name type="scientific">Setomelanomma holmii</name>
    <dbReference type="NCBI Taxonomy" id="210430"/>
    <lineage>
        <taxon>Eukaryota</taxon>
        <taxon>Fungi</taxon>
        <taxon>Dikarya</taxon>
        <taxon>Ascomycota</taxon>
        <taxon>Pezizomycotina</taxon>
        <taxon>Dothideomycetes</taxon>
        <taxon>Pleosporomycetidae</taxon>
        <taxon>Pleosporales</taxon>
        <taxon>Pleosporineae</taxon>
        <taxon>Phaeosphaeriaceae</taxon>
        <taxon>Setomelanomma</taxon>
    </lineage>
</organism>
<comment type="subcellular location">
    <subcellularLocation>
        <location evidence="1">Membrane</location>
        <topology evidence="1">Single-pass membrane protein</topology>
    </subcellularLocation>
</comment>
<dbReference type="GO" id="GO:0016020">
    <property type="term" value="C:membrane"/>
    <property type="evidence" value="ECO:0007669"/>
    <property type="project" value="UniProtKB-SubCell"/>
</dbReference>
<dbReference type="AlphaFoldDB" id="A0A9P4LJK6"/>
<keyword evidence="4 6" id="KW-0472">Membrane</keyword>
<name>A0A9P4LJK6_9PLEO</name>
<keyword evidence="2 6" id="KW-0812">Transmembrane</keyword>
<feature type="region of interest" description="Disordered" evidence="5">
    <location>
        <begin position="319"/>
        <end position="356"/>
    </location>
</feature>